<dbReference type="EMBL" id="JBAMIC010000019">
    <property type="protein sequence ID" value="KAK7094134.1"/>
    <property type="molecule type" value="Genomic_DNA"/>
</dbReference>
<feature type="compositionally biased region" description="Polar residues" evidence="1">
    <location>
        <begin position="1364"/>
        <end position="1377"/>
    </location>
</feature>
<gene>
    <name evidence="2" type="ORF">V1264_007799</name>
</gene>
<comment type="caution">
    <text evidence="2">The sequence shown here is derived from an EMBL/GenBank/DDBJ whole genome shotgun (WGS) entry which is preliminary data.</text>
</comment>
<feature type="compositionally biased region" description="Polar residues" evidence="1">
    <location>
        <begin position="245"/>
        <end position="265"/>
    </location>
</feature>
<name>A0AAN9AX61_9CAEN</name>
<sequence>MAGPEEQTSRNWREIVTALYPDALKTAYVVPPVHFNKVPYVEKTAPGTSETVFVLHPPSVHDGPPTSGDQSTKPKQNPKPKRAAKSTQVSTPEEKATGKSEPAQASKPDVEEKATGKLEPAQASKPDVEEKATGKLESAQASKPDVEEKATGKSEPAQASKPDVEEKATGKSEPAQASKPDVEEKATGKLESAQASKPDVEEKATGKSEPAQASKPDVEEKATGKSELAQASKPDVEEKAIGKTESAQASNQTETPKPTQNSKLTQAHAPTLTSRPTVTDTETSKTTQTSSETSQHKQSLKPTPASNGTETAEPTQDSKPKQAKEPTKTAKPTQTSELAKTPKPTANPQQKQTTKPSQTIPSKKAPKATDASQPTQTSRASRSQGIKVTVRECDVQADFTQQHVLYNLQELGTRRHEVMFVLSELNFKDYLNKPFYAKQTSKLPKPGNIPAKDRHHGKQGDFDVLLIHRQYGILVGEVKSVGKTRASQVDVEVIRVLQKAVKQLDKCEVHARHMVSDIASELTVRKTLFLPYVSSSQLRRVLSASEQLKEAICRSLGATTAEEAIQLVCCSDMMSHVATFWDVTPAVLANLSTWWKLRMACTVDTQLTDELYLDIVSRCVGPATSVNVHCNIPPRVEVRTKGEAVSELGRRLALLVLTLQQLDLLNRAPPRVCITGPPGTGKTVVLVLMGLRWLLQGMDVHLLSSSTSTPAISYYTKQQLEETLKQDPNFSASTGRVYGYRCNFFDDNYINSVEHAVQYLLRNMRNGTLCVLIDEASFPLTGRNDCSGPSFHRLVKELTKRVPHLYICVATTFSLDIPSELQKEELTVPIRFAPSVFREVNKYAHVRVADAVPYSDITVPSPGDGMSMICLGHRGMAHKARWPENCVQCGQDIAAVLRRLGVGSQETPELNSPAPLKYTDVLVLTRGSDLHEEFYDPDSRSVTRASGIARGLRKAGLPVRVLGDNDFYTNRERYETETYEMALDSTDKVTVSHWGRVYGLERKIVVWLPARAKLLDQGDRHLLSIEFSDRAHLLSRCTTQLIRVEVHPVTYLYNDGGDDDDDDDDDRDVIADKASTTDVSWARKGFLTGRSREDKRNCGEKSSERGNLHSQENKGGTPHSAAAPPCRTGRSVPVKASRGRHRSHTVPSPYRLPVGYLSRLLSFGRHNSLENLVSGTDLGLTEDEKKREAEAQAADVSYSSQKSSPEFGHPPNSGSGSQGKTPVKASKSPGVKGKHKNNDVSWFTQRGCLLVDNNPSSGGIQKKTTAKASNSTGEKVKQKDSDVSWFTQKGCLQKKKAESTRKPSDKEDSTNGRRANTPSSISRHKKTSESARKDTDKEDDKKKGNYETSDNRGYERKRGRNAVVTLSNENSTKSAGTQEMKDTAGIGWCTRRGFLL</sequence>
<feature type="compositionally biased region" description="Low complexity" evidence="1">
    <location>
        <begin position="348"/>
        <end position="359"/>
    </location>
</feature>
<dbReference type="InterPro" id="IPR050972">
    <property type="entry name" value="SDr-like"/>
</dbReference>
<feature type="region of interest" description="Disordered" evidence="1">
    <location>
        <begin position="1252"/>
        <end position="1379"/>
    </location>
</feature>
<feature type="compositionally biased region" description="Basic and acidic residues" evidence="1">
    <location>
        <begin position="1327"/>
        <end position="1356"/>
    </location>
</feature>
<protein>
    <submittedName>
        <fullName evidence="2">Uncharacterized protein</fullName>
    </submittedName>
</protein>
<reference evidence="2 3" key="1">
    <citation type="submission" date="2024-02" db="EMBL/GenBank/DDBJ databases">
        <title>Chromosome-scale genome assembly of the rough periwinkle Littorina saxatilis.</title>
        <authorList>
            <person name="De Jode A."/>
            <person name="Faria R."/>
            <person name="Formenti G."/>
            <person name="Sims Y."/>
            <person name="Smith T.P."/>
            <person name="Tracey A."/>
            <person name="Wood J.M.D."/>
            <person name="Zagrodzka Z.B."/>
            <person name="Johannesson K."/>
            <person name="Butlin R.K."/>
            <person name="Leder E.H."/>
        </authorList>
    </citation>
    <scope>NUCLEOTIDE SEQUENCE [LARGE SCALE GENOMIC DNA]</scope>
    <source>
        <strain evidence="2">Snail1</strain>
        <tissue evidence="2">Muscle</tissue>
    </source>
</reference>
<feature type="region of interest" description="Disordered" evidence="1">
    <location>
        <begin position="1092"/>
        <end position="1151"/>
    </location>
</feature>
<organism evidence="2 3">
    <name type="scientific">Littorina saxatilis</name>
    <dbReference type="NCBI Taxonomy" id="31220"/>
    <lineage>
        <taxon>Eukaryota</taxon>
        <taxon>Metazoa</taxon>
        <taxon>Spiralia</taxon>
        <taxon>Lophotrochozoa</taxon>
        <taxon>Mollusca</taxon>
        <taxon>Gastropoda</taxon>
        <taxon>Caenogastropoda</taxon>
        <taxon>Littorinimorpha</taxon>
        <taxon>Littorinoidea</taxon>
        <taxon>Littorinidae</taxon>
        <taxon>Littorina</taxon>
    </lineage>
</organism>
<feature type="compositionally biased region" description="Polar residues" evidence="1">
    <location>
        <begin position="300"/>
        <end position="315"/>
    </location>
</feature>
<dbReference type="SUPFAM" id="SSF52540">
    <property type="entry name" value="P-loop containing nucleoside triphosphate hydrolases"/>
    <property type="match status" value="1"/>
</dbReference>
<feature type="compositionally biased region" description="Polar residues" evidence="1">
    <location>
        <begin position="1253"/>
        <end position="1273"/>
    </location>
</feature>
<dbReference type="PANTHER" id="PTHR34403">
    <property type="entry name" value="TOL-PAL SYSTEM PROTEIN TOLA"/>
    <property type="match status" value="1"/>
</dbReference>
<feature type="compositionally biased region" description="Basic and acidic residues" evidence="1">
    <location>
        <begin position="316"/>
        <end position="328"/>
    </location>
</feature>
<proteinExistence type="predicted"/>
<feature type="region of interest" description="Disordered" evidence="1">
    <location>
        <begin position="1181"/>
        <end position="1239"/>
    </location>
</feature>
<feature type="compositionally biased region" description="Low complexity" evidence="1">
    <location>
        <begin position="277"/>
        <end position="297"/>
    </location>
</feature>
<keyword evidence="3" id="KW-1185">Reference proteome</keyword>
<feature type="compositionally biased region" description="Basic and acidic residues" evidence="1">
    <location>
        <begin position="1295"/>
        <end position="1311"/>
    </location>
</feature>
<evidence type="ECO:0000313" key="3">
    <source>
        <dbReference type="Proteomes" id="UP001374579"/>
    </source>
</evidence>
<evidence type="ECO:0000313" key="2">
    <source>
        <dbReference type="EMBL" id="KAK7094134.1"/>
    </source>
</evidence>
<feature type="compositionally biased region" description="Polar residues" evidence="1">
    <location>
        <begin position="1312"/>
        <end position="1321"/>
    </location>
</feature>
<feature type="region of interest" description="Disordered" evidence="1">
    <location>
        <begin position="53"/>
        <end position="386"/>
    </location>
</feature>
<evidence type="ECO:0000256" key="1">
    <source>
        <dbReference type="SAM" id="MobiDB-lite"/>
    </source>
</evidence>
<dbReference type="InterPro" id="IPR027417">
    <property type="entry name" value="P-loop_NTPase"/>
</dbReference>
<dbReference type="Gene3D" id="3.40.50.300">
    <property type="entry name" value="P-loop containing nucleotide triphosphate hydrolases"/>
    <property type="match status" value="1"/>
</dbReference>
<feature type="compositionally biased region" description="Basic and acidic residues" evidence="1">
    <location>
        <begin position="1092"/>
        <end position="1107"/>
    </location>
</feature>
<feature type="compositionally biased region" description="Polar residues" evidence="1">
    <location>
        <begin position="370"/>
        <end position="386"/>
    </location>
</feature>
<dbReference type="PANTHER" id="PTHR34403:SF14">
    <property type="entry name" value="OS05G0225800 PROTEIN"/>
    <property type="match status" value="1"/>
</dbReference>
<dbReference type="Proteomes" id="UP001374579">
    <property type="component" value="Unassembled WGS sequence"/>
</dbReference>
<accession>A0AAN9AX61</accession>